<name>A0ABU8HH38_9BACI</name>
<dbReference type="PROSITE" id="PS51186">
    <property type="entry name" value="GNAT"/>
    <property type="match status" value="1"/>
</dbReference>
<dbReference type="Proteomes" id="UP001312865">
    <property type="component" value="Unassembled WGS sequence"/>
</dbReference>
<dbReference type="CDD" id="cd04301">
    <property type="entry name" value="NAT_SF"/>
    <property type="match status" value="1"/>
</dbReference>
<accession>A0ABU8HH38</accession>
<dbReference type="EMBL" id="JBBAXC010000013">
    <property type="protein sequence ID" value="MEI5908474.1"/>
    <property type="molecule type" value="Genomic_DNA"/>
</dbReference>
<gene>
    <name evidence="2" type="ORF">WAK64_15610</name>
</gene>
<sequence length="143" mass="16757">MTTLILKEVQELDEMKAIYPLLTQLRTTLTEREFVLQTKTMIEEGYRMLVLYKETHPVAMAGVIMLTNYYDGKHVYVYDLVTEPSQRSKGYGNRVLQEVDKWGSMRGCEKVVLSSGVKREEAHRFYEEKGGFQKESYVFRKKV</sequence>
<dbReference type="Pfam" id="PF00583">
    <property type="entry name" value="Acetyltransf_1"/>
    <property type="match status" value="1"/>
</dbReference>
<feature type="domain" description="N-acetyltransferase" evidence="1">
    <location>
        <begin position="4"/>
        <end position="143"/>
    </location>
</feature>
<keyword evidence="3" id="KW-1185">Reference proteome</keyword>
<protein>
    <submittedName>
        <fullName evidence="2">GNAT family N-acetyltransferase</fullName>
    </submittedName>
</protein>
<dbReference type="Gene3D" id="3.40.630.30">
    <property type="match status" value="1"/>
</dbReference>
<reference evidence="2 3" key="1">
    <citation type="journal article" date="2018" name="J. Microbiol.">
        <title>Bacillus spongiae sp. nov., isolated from sponge of Jeju Island.</title>
        <authorList>
            <person name="Lee G.E."/>
            <person name="Im W.T."/>
            <person name="Park J.S."/>
        </authorList>
    </citation>
    <scope>NUCLEOTIDE SEQUENCE [LARGE SCALE GENOMIC DNA]</scope>
    <source>
        <strain evidence="2 3">135PIL107-10</strain>
    </source>
</reference>
<dbReference type="RefSeq" id="WP_336587923.1">
    <property type="nucleotide sequence ID" value="NZ_JBBAXC010000013.1"/>
</dbReference>
<proteinExistence type="predicted"/>
<dbReference type="SUPFAM" id="SSF55729">
    <property type="entry name" value="Acyl-CoA N-acyltransferases (Nat)"/>
    <property type="match status" value="1"/>
</dbReference>
<evidence type="ECO:0000313" key="3">
    <source>
        <dbReference type="Proteomes" id="UP001312865"/>
    </source>
</evidence>
<comment type="caution">
    <text evidence="2">The sequence shown here is derived from an EMBL/GenBank/DDBJ whole genome shotgun (WGS) entry which is preliminary data.</text>
</comment>
<dbReference type="InterPro" id="IPR016181">
    <property type="entry name" value="Acyl_CoA_acyltransferase"/>
</dbReference>
<dbReference type="InterPro" id="IPR000182">
    <property type="entry name" value="GNAT_dom"/>
</dbReference>
<organism evidence="2 3">
    <name type="scientific">Bacillus spongiae</name>
    <dbReference type="NCBI Taxonomy" id="2683610"/>
    <lineage>
        <taxon>Bacteria</taxon>
        <taxon>Bacillati</taxon>
        <taxon>Bacillota</taxon>
        <taxon>Bacilli</taxon>
        <taxon>Bacillales</taxon>
        <taxon>Bacillaceae</taxon>
        <taxon>Bacillus</taxon>
    </lineage>
</organism>
<evidence type="ECO:0000259" key="1">
    <source>
        <dbReference type="PROSITE" id="PS51186"/>
    </source>
</evidence>
<evidence type="ECO:0000313" key="2">
    <source>
        <dbReference type="EMBL" id="MEI5908474.1"/>
    </source>
</evidence>